<evidence type="ECO:0000313" key="3">
    <source>
        <dbReference type="Proteomes" id="UP000011867"/>
    </source>
</evidence>
<dbReference type="EMBL" id="HF582854">
    <property type="protein sequence ID" value="CCQ37472.1"/>
    <property type="molecule type" value="Genomic_DNA"/>
</dbReference>
<dbReference type="STRING" id="268739.Nmlp_3342"/>
<keyword evidence="3" id="KW-1185">Reference proteome</keyword>
<dbReference type="KEGG" id="nmo:Nmlp_3342"/>
<feature type="compositionally biased region" description="Low complexity" evidence="1">
    <location>
        <begin position="19"/>
        <end position="30"/>
    </location>
</feature>
<dbReference type="HOGENOM" id="CLU_2447741_0_0_2"/>
<accession>M1XSV5</accession>
<evidence type="ECO:0000313" key="2">
    <source>
        <dbReference type="EMBL" id="CCQ37472.1"/>
    </source>
</evidence>
<reference evidence="2 3" key="1">
    <citation type="journal article" date="2013" name="Genome Announc.">
        <title>Genome of the haloarchaeon Natronomonas moolapensis, a neutrophilic member of a previously haloalkaliphilic genus.</title>
        <authorList>
            <person name="Dyall-Smith M.L."/>
            <person name="Pfeiffer F."/>
            <person name="Oberwinkler T."/>
            <person name="Klee K."/>
            <person name="Rampp M."/>
            <person name="Palm P."/>
            <person name="Gross K."/>
            <person name="Schuster S.C."/>
            <person name="Oesterhelt D."/>
        </authorList>
    </citation>
    <scope>NUCLEOTIDE SEQUENCE [LARGE SCALE GENOMIC DNA]</scope>
    <source>
        <strain evidence="3">DSM 18674 / JCM 14361 / 8.8.11</strain>
    </source>
</reference>
<dbReference type="GeneID" id="14651825"/>
<name>M1XSV5_NATM8</name>
<proteinExistence type="predicted"/>
<dbReference type="AlphaFoldDB" id="M1XSV5"/>
<feature type="compositionally biased region" description="Basic and acidic residues" evidence="1">
    <location>
        <begin position="56"/>
        <end position="67"/>
    </location>
</feature>
<feature type="region of interest" description="Disordered" evidence="1">
    <location>
        <begin position="13"/>
        <end position="89"/>
    </location>
</feature>
<dbReference type="Proteomes" id="UP000011867">
    <property type="component" value="Chromosome"/>
</dbReference>
<organism evidence="2 3">
    <name type="scientific">Natronomonas moolapensis (strain DSM 18674 / CECT 7526 / JCM 14361 / 8.8.11)</name>
    <dbReference type="NCBI Taxonomy" id="268739"/>
    <lineage>
        <taxon>Archaea</taxon>
        <taxon>Methanobacteriati</taxon>
        <taxon>Methanobacteriota</taxon>
        <taxon>Stenosarchaea group</taxon>
        <taxon>Halobacteria</taxon>
        <taxon>Halobacteriales</taxon>
        <taxon>Natronomonadaceae</taxon>
        <taxon>Natronomonas</taxon>
    </lineage>
</organism>
<gene>
    <name evidence="2" type="ordered locus">Nmlp_3342</name>
</gene>
<feature type="compositionally biased region" description="Basic and acidic residues" evidence="1">
    <location>
        <begin position="79"/>
        <end position="89"/>
    </location>
</feature>
<dbReference type="RefSeq" id="WP_015410213.1">
    <property type="nucleotide sequence ID" value="NC_020388.1"/>
</dbReference>
<protein>
    <submittedName>
        <fullName evidence="2">Uncharacterized protein</fullName>
    </submittedName>
</protein>
<sequence length="89" mass="9800">MSFIDRLRSWLFGSDRTGTADATEDANATERTADATEDANATKQNTSADESDPQLDPDKTTEVRTERSLSGVDTLNQMRDADDASERNE</sequence>
<evidence type="ECO:0000256" key="1">
    <source>
        <dbReference type="SAM" id="MobiDB-lite"/>
    </source>
</evidence>